<dbReference type="Proteomes" id="UP000054279">
    <property type="component" value="Unassembled WGS sequence"/>
</dbReference>
<feature type="domain" description="DUF6699" evidence="2">
    <location>
        <begin position="115"/>
        <end position="244"/>
    </location>
</feature>
<reference evidence="3 4" key="1">
    <citation type="submission" date="2014-06" db="EMBL/GenBank/DDBJ databases">
        <title>Evolutionary Origins and Diversification of the Mycorrhizal Mutualists.</title>
        <authorList>
            <consortium name="DOE Joint Genome Institute"/>
            <consortium name="Mycorrhizal Genomics Consortium"/>
            <person name="Kohler A."/>
            <person name="Kuo A."/>
            <person name="Nagy L.G."/>
            <person name="Floudas D."/>
            <person name="Copeland A."/>
            <person name="Barry K.W."/>
            <person name="Cichocki N."/>
            <person name="Veneault-Fourrey C."/>
            <person name="LaButti K."/>
            <person name="Lindquist E.A."/>
            <person name="Lipzen A."/>
            <person name="Lundell T."/>
            <person name="Morin E."/>
            <person name="Murat C."/>
            <person name="Riley R."/>
            <person name="Ohm R."/>
            <person name="Sun H."/>
            <person name="Tunlid A."/>
            <person name="Henrissat B."/>
            <person name="Grigoriev I.V."/>
            <person name="Hibbett D.S."/>
            <person name="Martin F."/>
        </authorList>
    </citation>
    <scope>NUCLEOTIDE SEQUENCE [LARGE SCALE GENOMIC DNA]</scope>
    <source>
        <strain evidence="3 4">SS14</strain>
    </source>
</reference>
<evidence type="ECO:0000313" key="4">
    <source>
        <dbReference type="Proteomes" id="UP000054279"/>
    </source>
</evidence>
<dbReference type="AlphaFoldDB" id="A0A0C9TEN9"/>
<feature type="region of interest" description="Disordered" evidence="1">
    <location>
        <begin position="1"/>
        <end position="35"/>
    </location>
</feature>
<sequence length="262" mass="29458">MSHHSHPYGVASPATTPPAAPKRHSKPLPTTDPRDADFQRRAFSRSLQPLPYDLLWSVWEPYDEIPPTPNAPRLRCIPLPHVEYVRQRSSSRGTRRSNTDVVVPTIHRALQGALVYDLVQHPSTSVLLCSPLALRVILELVSPTIPFPHSAPATNPSQSHIFVDVGPHRDILVVASHGGIVTCGDVLHQLHEYLYQPLQDWEDRDMDHRRLLEAYQHRVNAKGSHDILRNIDALSGQTMFSRMVAGNLTGNRWTLHTSRPNV</sequence>
<dbReference type="EMBL" id="KN837324">
    <property type="protein sequence ID" value="KIJ27783.1"/>
    <property type="molecule type" value="Genomic_DNA"/>
</dbReference>
<name>A0A0C9TEN9_SPHS4</name>
<dbReference type="InterPro" id="IPR046522">
    <property type="entry name" value="DUF6699"/>
</dbReference>
<evidence type="ECO:0000259" key="2">
    <source>
        <dbReference type="Pfam" id="PF20415"/>
    </source>
</evidence>
<dbReference type="HOGENOM" id="CLU_1078366_0_0_1"/>
<evidence type="ECO:0000256" key="1">
    <source>
        <dbReference type="SAM" id="MobiDB-lite"/>
    </source>
</evidence>
<accession>A0A0C9TEN9</accession>
<protein>
    <recommendedName>
        <fullName evidence="2">DUF6699 domain-containing protein</fullName>
    </recommendedName>
</protein>
<gene>
    <name evidence="3" type="ORF">M422DRAFT_71564</name>
</gene>
<keyword evidence="4" id="KW-1185">Reference proteome</keyword>
<proteinExistence type="predicted"/>
<organism evidence="3 4">
    <name type="scientific">Sphaerobolus stellatus (strain SS14)</name>
    <dbReference type="NCBI Taxonomy" id="990650"/>
    <lineage>
        <taxon>Eukaryota</taxon>
        <taxon>Fungi</taxon>
        <taxon>Dikarya</taxon>
        <taxon>Basidiomycota</taxon>
        <taxon>Agaricomycotina</taxon>
        <taxon>Agaricomycetes</taxon>
        <taxon>Phallomycetidae</taxon>
        <taxon>Geastrales</taxon>
        <taxon>Sphaerobolaceae</taxon>
        <taxon>Sphaerobolus</taxon>
    </lineage>
</organism>
<dbReference type="Pfam" id="PF20415">
    <property type="entry name" value="DUF6699"/>
    <property type="match status" value="1"/>
</dbReference>
<evidence type="ECO:0000313" key="3">
    <source>
        <dbReference type="EMBL" id="KIJ27783.1"/>
    </source>
</evidence>